<feature type="chain" id="PRO_5042287309" description="Cardiolipin synthase N-terminal domain-containing protein" evidence="7">
    <location>
        <begin position="22"/>
        <end position="109"/>
    </location>
</feature>
<evidence type="ECO:0000256" key="6">
    <source>
        <dbReference type="SAM" id="Phobius"/>
    </source>
</evidence>
<keyword evidence="10" id="KW-1185">Reference proteome</keyword>
<evidence type="ECO:0000256" key="2">
    <source>
        <dbReference type="ARBA" id="ARBA00022475"/>
    </source>
</evidence>
<dbReference type="Proteomes" id="UP001187682">
    <property type="component" value="Unassembled WGS sequence"/>
</dbReference>
<proteinExistence type="predicted"/>
<feature type="signal peptide" evidence="7">
    <location>
        <begin position="1"/>
        <end position="21"/>
    </location>
</feature>
<evidence type="ECO:0000256" key="3">
    <source>
        <dbReference type="ARBA" id="ARBA00022692"/>
    </source>
</evidence>
<dbReference type="GO" id="GO:0005886">
    <property type="term" value="C:plasma membrane"/>
    <property type="evidence" value="ECO:0007669"/>
    <property type="project" value="UniProtKB-SubCell"/>
</dbReference>
<accession>A0AAE8MNB6</accession>
<dbReference type="Pfam" id="PF13396">
    <property type="entry name" value="PLDc_N"/>
    <property type="match status" value="1"/>
</dbReference>
<feature type="domain" description="Cardiolipin synthase N-terminal" evidence="8">
    <location>
        <begin position="53"/>
        <end position="94"/>
    </location>
</feature>
<feature type="transmembrane region" description="Helical" evidence="6">
    <location>
        <begin position="72"/>
        <end position="93"/>
    </location>
</feature>
<evidence type="ECO:0000256" key="1">
    <source>
        <dbReference type="ARBA" id="ARBA00004651"/>
    </source>
</evidence>
<comment type="subcellular location">
    <subcellularLocation>
        <location evidence="1">Cell membrane</location>
        <topology evidence="1">Multi-pass membrane protein</topology>
    </subcellularLocation>
</comment>
<comment type="caution">
    <text evidence="9">The sequence shown here is derived from an EMBL/GenBank/DDBJ whole genome shotgun (WGS) entry which is preliminary data.</text>
</comment>
<keyword evidence="2" id="KW-1003">Cell membrane</keyword>
<protein>
    <recommendedName>
        <fullName evidence="8">Cardiolipin synthase N-terminal domain-containing protein</fullName>
    </recommendedName>
</protein>
<keyword evidence="3 6" id="KW-0812">Transmembrane</keyword>
<dbReference type="InterPro" id="IPR027379">
    <property type="entry name" value="CLS_N"/>
</dbReference>
<reference evidence="9" key="1">
    <citation type="submission" date="2018-03" db="EMBL/GenBank/DDBJ databases">
        <authorList>
            <person name="Guldener U."/>
        </authorList>
    </citation>
    <scope>NUCLEOTIDE SEQUENCE</scope>
</reference>
<dbReference type="AlphaFoldDB" id="A0AAE8MNB6"/>
<evidence type="ECO:0000256" key="5">
    <source>
        <dbReference type="ARBA" id="ARBA00023136"/>
    </source>
</evidence>
<evidence type="ECO:0000313" key="9">
    <source>
        <dbReference type="EMBL" id="SPN96653.1"/>
    </source>
</evidence>
<evidence type="ECO:0000313" key="10">
    <source>
        <dbReference type="Proteomes" id="UP001187682"/>
    </source>
</evidence>
<evidence type="ECO:0000256" key="7">
    <source>
        <dbReference type="SAM" id="SignalP"/>
    </source>
</evidence>
<keyword evidence="5 6" id="KW-0472">Membrane</keyword>
<gene>
    <name evidence="9" type="ORF">DNG_00174</name>
</gene>
<feature type="transmembrane region" description="Helical" evidence="6">
    <location>
        <begin position="37"/>
        <end position="60"/>
    </location>
</feature>
<dbReference type="EMBL" id="ONZQ02000001">
    <property type="protein sequence ID" value="SPN96653.1"/>
    <property type="molecule type" value="Genomic_DNA"/>
</dbReference>
<organism evidence="9 10">
    <name type="scientific">Cephalotrichum gorgonifer</name>
    <dbReference type="NCBI Taxonomy" id="2041049"/>
    <lineage>
        <taxon>Eukaryota</taxon>
        <taxon>Fungi</taxon>
        <taxon>Dikarya</taxon>
        <taxon>Ascomycota</taxon>
        <taxon>Pezizomycotina</taxon>
        <taxon>Sordariomycetes</taxon>
        <taxon>Hypocreomycetidae</taxon>
        <taxon>Microascales</taxon>
        <taxon>Microascaceae</taxon>
        <taxon>Cephalotrichum</taxon>
    </lineage>
</organism>
<evidence type="ECO:0000259" key="8">
    <source>
        <dbReference type="Pfam" id="PF13396"/>
    </source>
</evidence>
<keyword evidence="7" id="KW-0732">Signal</keyword>
<sequence>MNQIFSLYTLLHLCLAFCVSAAPVTDEVLATTSGDNAWQYGTSGGIIGLIVLILDIIVFVEVLQSTRAPISKLIWCLVVFLFPVIGMFVYWMFSNRTAHRRGAGYDPVP</sequence>
<evidence type="ECO:0000256" key="4">
    <source>
        <dbReference type="ARBA" id="ARBA00022989"/>
    </source>
</evidence>
<keyword evidence="4 6" id="KW-1133">Transmembrane helix</keyword>
<name>A0AAE8MNB6_9PEZI</name>